<organism evidence="2 3">
    <name type="scientific">Reinekea blandensis MED297</name>
    <dbReference type="NCBI Taxonomy" id="314283"/>
    <lineage>
        <taxon>Bacteria</taxon>
        <taxon>Pseudomonadati</taxon>
        <taxon>Pseudomonadota</taxon>
        <taxon>Gammaproteobacteria</taxon>
        <taxon>Oceanospirillales</taxon>
        <taxon>Saccharospirillaceae</taxon>
        <taxon>Reinekea</taxon>
    </lineage>
</organism>
<dbReference type="STRING" id="314283.MED297_06848"/>
<dbReference type="InterPro" id="IPR053135">
    <property type="entry name" value="AKR2_Oxidoreductase"/>
</dbReference>
<gene>
    <name evidence="2" type="ORF">MED297_06848</name>
</gene>
<dbReference type="HOGENOM" id="CLU_023205_2_3_6"/>
<reference evidence="2 3" key="1">
    <citation type="submission" date="2006-02" db="EMBL/GenBank/DDBJ databases">
        <authorList>
            <person name="Pinhassi J."/>
            <person name="Pedros-Alio C."/>
            <person name="Ferriera S."/>
            <person name="Johnson J."/>
            <person name="Kravitz S."/>
            <person name="Halpern A."/>
            <person name="Remington K."/>
            <person name="Beeson K."/>
            <person name="Tran B."/>
            <person name="Rogers Y.-H."/>
            <person name="Friedman R."/>
            <person name="Venter J.C."/>
        </authorList>
    </citation>
    <scope>NUCLEOTIDE SEQUENCE [LARGE SCALE GENOMIC DNA]</scope>
    <source>
        <strain evidence="2 3">MED297</strain>
    </source>
</reference>
<protein>
    <submittedName>
        <fullName evidence="2">Putative oxidoreductase protein</fullName>
    </submittedName>
</protein>
<dbReference type="Gene3D" id="3.20.20.100">
    <property type="entry name" value="NADP-dependent oxidoreductase domain"/>
    <property type="match status" value="1"/>
</dbReference>
<dbReference type="InterPro" id="IPR023210">
    <property type="entry name" value="NADP_OxRdtase_dom"/>
</dbReference>
<dbReference type="CDD" id="cd19086">
    <property type="entry name" value="AKR_AKR11C1"/>
    <property type="match status" value="1"/>
</dbReference>
<keyword evidence="3" id="KW-1185">Reference proteome</keyword>
<dbReference type="AlphaFoldDB" id="A4BF66"/>
<dbReference type="SUPFAM" id="SSF51430">
    <property type="entry name" value="NAD(P)-linked oxidoreductase"/>
    <property type="match status" value="1"/>
</dbReference>
<evidence type="ECO:0000313" key="2">
    <source>
        <dbReference type="EMBL" id="EAR09179.1"/>
    </source>
</evidence>
<dbReference type="RefSeq" id="WP_008045256.1">
    <property type="nucleotide sequence ID" value="NZ_CH724152.1"/>
</dbReference>
<dbReference type="PANTHER" id="PTHR43312:SF1">
    <property type="entry name" value="NADP-DEPENDENT OXIDOREDUCTASE DOMAIN-CONTAINING PROTEIN"/>
    <property type="match status" value="1"/>
</dbReference>
<accession>A4BF66</accession>
<proteinExistence type="predicted"/>
<evidence type="ECO:0000259" key="1">
    <source>
        <dbReference type="Pfam" id="PF00248"/>
    </source>
</evidence>
<comment type="caution">
    <text evidence="2">The sequence shown here is derived from an EMBL/GenBank/DDBJ whole genome shotgun (WGS) entry which is preliminary data.</text>
</comment>
<evidence type="ECO:0000313" key="3">
    <source>
        <dbReference type="Proteomes" id="UP000005953"/>
    </source>
</evidence>
<name>A4BF66_9GAMM</name>
<feature type="domain" description="NADP-dependent oxidoreductase" evidence="1">
    <location>
        <begin position="17"/>
        <end position="316"/>
    </location>
</feature>
<dbReference type="InterPro" id="IPR036812">
    <property type="entry name" value="NAD(P)_OxRdtase_dom_sf"/>
</dbReference>
<dbReference type="Pfam" id="PF00248">
    <property type="entry name" value="Aldo_ket_red"/>
    <property type="match status" value="1"/>
</dbReference>
<dbReference type="EMBL" id="AAOE01000012">
    <property type="protein sequence ID" value="EAR09179.1"/>
    <property type="molecule type" value="Genomic_DNA"/>
</dbReference>
<dbReference type="OrthoDB" id="9804790at2"/>
<dbReference type="PANTHER" id="PTHR43312">
    <property type="entry name" value="D-THREO-ALDOSE 1-DEHYDROGENASE"/>
    <property type="match status" value="1"/>
</dbReference>
<sequence length="329" mass="35828">MSVQNRMLGSTGLQVSEIGMGAWQLGGDWGPITQAEADAILRAADHAGVSFWDTADVYGGGQSESFIGAFNRANPNANRVIVTKAGRGAGLFPDGYSEAALRDSIEASRDRLQVDTLDLLQLHCIPFDVIQRGEVFEWLQKFKQDGLIAHFGASVETVEEAQYCMNHTGVESLQIILNTLRQDMATEVLPQAKAQKVGIIVRLGLASGLLSGKMSKTRQFAEQDHRSYNQDGAAFHVGETFSGLPFELGVDLAEQMKAELPQGLSLAEASLRWLLDFDAVSTIITGASKPEQIERNAAVSALPPLSEALHARLGEFYRNHVRRHIRGVI</sequence>
<dbReference type="Proteomes" id="UP000005953">
    <property type="component" value="Unassembled WGS sequence"/>
</dbReference>